<name>A0A2W5X277_9MICO</name>
<evidence type="ECO:0000256" key="7">
    <source>
        <dbReference type="ARBA" id="ARBA00029741"/>
    </source>
</evidence>
<feature type="domain" description="Phosphomannose isomerase type I catalytic" evidence="11">
    <location>
        <begin position="1"/>
        <end position="162"/>
    </location>
</feature>
<keyword evidence="5 10" id="KW-0862">Zinc</keyword>
<feature type="binding site" evidence="10">
    <location>
        <position position="277"/>
    </location>
    <ligand>
        <name>Zn(2+)</name>
        <dbReference type="ChEBI" id="CHEBI:29105"/>
    </ligand>
</feature>
<dbReference type="CDD" id="cd07011">
    <property type="entry name" value="cupin_PMI_type_I_N"/>
    <property type="match status" value="1"/>
</dbReference>
<feature type="domain" description="Mannose-6-phosphate isomerase cupin" evidence="12">
    <location>
        <begin position="335"/>
        <end position="409"/>
    </location>
</feature>
<evidence type="ECO:0000256" key="4">
    <source>
        <dbReference type="ARBA" id="ARBA00022723"/>
    </source>
</evidence>
<feature type="binding site" evidence="10">
    <location>
        <position position="147"/>
    </location>
    <ligand>
        <name>Zn(2+)</name>
        <dbReference type="ChEBI" id="CHEBI:29105"/>
    </ligand>
</feature>
<comment type="similarity">
    <text evidence="2">Belongs to the mannose-6-phosphate isomerase type 1 family.</text>
</comment>
<dbReference type="InterPro" id="IPR046457">
    <property type="entry name" value="PMI_typeI_cat"/>
</dbReference>
<accession>A0A2W5X277</accession>
<dbReference type="GO" id="GO:0005829">
    <property type="term" value="C:cytosol"/>
    <property type="evidence" value="ECO:0007669"/>
    <property type="project" value="TreeGrafter"/>
</dbReference>
<dbReference type="InterPro" id="IPR014710">
    <property type="entry name" value="RmlC-like_jellyroll"/>
</dbReference>
<dbReference type="GO" id="GO:0004476">
    <property type="term" value="F:mannose-6-phosphate isomerase activity"/>
    <property type="evidence" value="ECO:0007669"/>
    <property type="project" value="UniProtKB-EC"/>
</dbReference>
<gene>
    <name evidence="13" type="primary">manA</name>
    <name evidence="13" type="ORF">DNL40_05600</name>
</gene>
<dbReference type="Proteomes" id="UP000248783">
    <property type="component" value="Unassembled WGS sequence"/>
</dbReference>
<keyword evidence="6 13" id="KW-0413">Isomerase</keyword>
<dbReference type="Gene3D" id="2.60.120.10">
    <property type="entry name" value="Jelly Rolls"/>
    <property type="match status" value="2"/>
</dbReference>
<dbReference type="EMBL" id="QKWH01000002">
    <property type="protein sequence ID" value="PZR54435.1"/>
    <property type="molecule type" value="Genomic_DNA"/>
</dbReference>
<dbReference type="EC" id="5.3.1.8" evidence="3"/>
<feature type="binding site" evidence="10">
    <location>
        <position position="112"/>
    </location>
    <ligand>
        <name>Zn(2+)</name>
        <dbReference type="ChEBI" id="CHEBI:29105"/>
    </ligand>
</feature>
<comment type="catalytic activity">
    <reaction evidence="1">
        <text>D-mannose 6-phosphate = D-fructose 6-phosphate</text>
        <dbReference type="Rhea" id="RHEA:12356"/>
        <dbReference type="ChEBI" id="CHEBI:58735"/>
        <dbReference type="ChEBI" id="CHEBI:61527"/>
        <dbReference type="EC" id="5.3.1.8"/>
    </reaction>
</comment>
<evidence type="ECO:0000313" key="14">
    <source>
        <dbReference type="Proteomes" id="UP000248783"/>
    </source>
</evidence>
<dbReference type="GO" id="GO:0008270">
    <property type="term" value="F:zinc ion binding"/>
    <property type="evidence" value="ECO:0007669"/>
    <property type="project" value="InterPro"/>
</dbReference>
<evidence type="ECO:0000256" key="5">
    <source>
        <dbReference type="ARBA" id="ARBA00022833"/>
    </source>
</evidence>
<proteinExistence type="inferred from homology"/>
<dbReference type="SUPFAM" id="SSF51182">
    <property type="entry name" value="RmlC-like cupins"/>
    <property type="match status" value="1"/>
</dbReference>
<keyword evidence="4 10" id="KW-0479">Metal-binding</keyword>
<dbReference type="GO" id="GO:0005975">
    <property type="term" value="P:carbohydrate metabolic process"/>
    <property type="evidence" value="ECO:0007669"/>
    <property type="project" value="InterPro"/>
</dbReference>
<dbReference type="Pfam" id="PF20511">
    <property type="entry name" value="PMI_typeI_cat"/>
    <property type="match status" value="1"/>
</dbReference>
<evidence type="ECO:0000256" key="6">
    <source>
        <dbReference type="ARBA" id="ARBA00023235"/>
    </source>
</evidence>
<dbReference type="Pfam" id="PF21621">
    <property type="entry name" value="MPI_cupin_dom"/>
    <property type="match status" value="1"/>
</dbReference>
<dbReference type="InterPro" id="IPR049071">
    <property type="entry name" value="MPI_cupin_dom"/>
</dbReference>
<evidence type="ECO:0000256" key="8">
    <source>
        <dbReference type="ARBA" id="ARBA00030762"/>
    </source>
</evidence>
<dbReference type="InterPro" id="IPR016305">
    <property type="entry name" value="Mannose-6-P_Isomerase"/>
</dbReference>
<feature type="active site" evidence="9">
    <location>
        <position position="296"/>
    </location>
</feature>
<comment type="caution">
    <text evidence="13">The sequence shown here is derived from an EMBL/GenBank/DDBJ whole genome shotgun (WGS) entry which is preliminary data.</text>
</comment>
<comment type="cofactor">
    <cofactor evidence="10">
        <name>Zn(2+)</name>
        <dbReference type="ChEBI" id="CHEBI:29105"/>
    </cofactor>
    <text evidence="10">Binds 1 zinc ion per subunit.</text>
</comment>
<dbReference type="GO" id="GO:0009298">
    <property type="term" value="P:GDP-mannose biosynthetic process"/>
    <property type="evidence" value="ECO:0007669"/>
    <property type="project" value="InterPro"/>
</dbReference>
<reference evidence="13 14" key="1">
    <citation type="submission" date="2018-06" db="EMBL/GenBank/DDBJ databases">
        <title>Whole genome sequencing of a novel hydrocarbon degrading bacterial strain, PW21 isolated from oil contaminated produced water sample.</title>
        <authorList>
            <person name="Nagkirti P."/>
            <person name="Shaikh A."/>
            <person name="Gowdaman V."/>
            <person name="Engineer A.E."/>
            <person name="Dagar S."/>
            <person name="Dhakephalkar P.K."/>
        </authorList>
    </citation>
    <scope>NUCLEOTIDE SEQUENCE [LARGE SCALE GENOMIC DNA]</scope>
    <source>
        <strain evidence="13 14">PW21</strain>
    </source>
</reference>
<evidence type="ECO:0000256" key="9">
    <source>
        <dbReference type="PIRSR" id="PIRSR001480-1"/>
    </source>
</evidence>
<dbReference type="NCBIfam" id="TIGR00218">
    <property type="entry name" value="manA"/>
    <property type="match status" value="1"/>
</dbReference>
<protein>
    <recommendedName>
        <fullName evidence="3">mannose-6-phosphate isomerase</fullName>
        <ecNumber evidence="3">5.3.1.8</ecNumber>
    </recommendedName>
    <alternativeName>
        <fullName evidence="7">Phosphohexomutase</fullName>
    </alternativeName>
    <alternativeName>
        <fullName evidence="8">Phosphomannose isomerase</fullName>
    </alternativeName>
</protein>
<evidence type="ECO:0000313" key="13">
    <source>
        <dbReference type="EMBL" id="PZR54435.1"/>
    </source>
</evidence>
<dbReference type="PANTHER" id="PTHR10309:SF0">
    <property type="entry name" value="MANNOSE-6-PHOSPHATE ISOMERASE"/>
    <property type="match status" value="1"/>
</dbReference>
<evidence type="ECO:0000256" key="2">
    <source>
        <dbReference type="ARBA" id="ARBA00010772"/>
    </source>
</evidence>
<sequence length="414" mass="43754">MFTLDNTVQHYDWGSPTAVHELLGTVPDGRPAAELWLGAHPSAPSLATPALATPAPAPHAPAPHAEAARLDDLVRADPRAALGHRVSAEFGPRLPYLLKVLAAQQALSLQVHPRPHAARAGFNRENREGVAPGSPVRSFHDDQHKPELLVALTRFDALAGFRTPRSALRLLHGLEGRLLDEVRAALRHDRTARGVRAAFTTLVGVRGAARCAQDVAAAVGSVRSRLDAGSPHPLEDATVVQLAEQFPGDPGALVSLLLNRVVLRPGEAIYVPAGEVHAYLSGLGVEVMASSDNVLRAGLTSKHVDEPALVECASFEPRHPASPAVSVRGTRSRLTTYRAPVQEFALALADVEASEPVPWHDSGPRIVLALDGDLALRHGGGTCPLPRGRSLFVTHAAGPVELVGNGRAVGAWVP</sequence>
<dbReference type="PRINTS" id="PR00714">
    <property type="entry name" value="MAN6PISMRASE"/>
</dbReference>
<dbReference type="PIRSF" id="PIRSF001480">
    <property type="entry name" value="Mannose-6-phosphate_isomerase"/>
    <property type="match status" value="1"/>
</dbReference>
<evidence type="ECO:0000256" key="1">
    <source>
        <dbReference type="ARBA" id="ARBA00000757"/>
    </source>
</evidence>
<feature type="binding site" evidence="10">
    <location>
        <position position="110"/>
    </location>
    <ligand>
        <name>Zn(2+)</name>
        <dbReference type="ChEBI" id="CHEBI:29105"/>
    </ligand>
</feature>
<dbReference type="Gene3D" id="1.10.441.10">
    <property type="entry name" value="Phosphomannose Isomerase, domain 2"/>
    <property type="match status" value="1"/>
</dbReference>
<evidence type="ECO:0000256" key="3">
    <source>
        <dbReference type="ARBA" id="ARBA00011956"/>
    </source>
</evidence>
<dbReference type="AlphaFoldDB" id="A0A2W5X277"/>
<evidence type="ECO:0000259" key="12">
    <source>
        <dbReference type="Pfam" id="PF21621"/>
    </source>
</evidence>
<dbReference type="PANTHER" id="PTHR10309">
    <property type="entry name" value="MANNOSE-6-PHOSPHATE ISOMERASE"/>
    <property type="match status" value="1"/>
</dbReference>
<organism evidence="13 14">
    <name type="scientific">Xylanimonas oleitrophica</name>
    <dbReference type="NCBI Taxonomy" id="2607479"/>
    <lineage>
        <taxon>Bacteria</taxon>
        <taxon>Bacillati</taxon>
        <taxon>Actinomycetota</taxon>
        <taxon>Actinomycetes</taxon>
        <taxon>Micrococcales</taxon>
        <taxon>Promicromonosporaceae</taxon>
        <taxon>Xylanimonas</taxon>
    </lineage>
</organism>
<dbReference type="InterPro" id="IPR001250">
    <property type="entry name" value="Man6P_Isoase-1"/>
</dbReference>
<dbReference type="InterPro" id="IPR011051">
    <property type="entry name" value="RmlC_Cupin_sf"/>
</dbReference>
<evidence type="ECO:0000256" key="10">
    <source>
        <dbReference type="PIRSR" id="PIRSR001480-2"/>
    </source>
</evidence>
<keyword evidence="14" id="KW-1185">Reference proteome</keyword>
<evidence type="ECO:0000259" key="11">
    <source>
        <dbReference type="Pfam" id="PF20511"/>
    </source>
</evidence>